<sequence>MPQMAPILWFGMFILFISFTYFLASYLFFLCEIYSPASSMKSDFGPKLNWKW</sequence>
<keyword evidence="7 12" id="KW-0375">Hydrogen ion transport</keyword>
<comment type="subcellular location">
    <subcellularLocation>
        <location evidence="1 12">Mitochondrion membrane</location>
        <topology evidence="1 12">Single-pass membrane protein</topology>
    </subcellularLocation>
</comment>
<evidence type="ECO:0000256" key="1">
    <source>
        <dbReference type="ARBA" id="ARBA00004304"/>
    </source>
</evidence>
<accession>A0A345UDV3</accession>
<dbReference type="Pfam" id="PF00895">
    <property type="entry name" value="ATP-synt_8"/>
    <property type="match status" value="1"/>
</dbReference>
<proteinExistence type="inferred from homology"/>
<keyword evidence="6 12" id="KW-0812">Transmembrane</keyword>
<evidence type="ECO:0000256" key="3">
    <source>
        <dbReference type="ARBA" id="ARBA00011291"/>
    </source>
</evidence>
<keyword evidence="10 12" id="KW-0496">Mitochondrion</keyword>
<evidence type="ECO:0000256" key="11">
    <source>
        <dbReference type="ARBA" id="ARBA00023136"/>
    </source>
</evidence>
<dbReference type="GO" id="GO:0015986">
    <property type="term" value="P:proton motive force-driven ATP synthesis"/>
    <property type="evidence" value="ECO:0007669"/>
    <property type="project" value="InterPro"/>
</dbReference>
<dbReference type="GO" id="GO:0015078">
    <property type="term" value="F:proton transmembrane transporter activity"/>
    <property type="evidence" value="ECO:0007669"/>
    <property type="project" value="InterPro"/>
</dbReference>
<geneLocation type="mitochondrion" evidence="14"/>
<keyword evidence="4 12" id="KW-0813">Transport</keyword>
<evidence type="ECO:0000256" key="12">
    <source>
        <dbReference type="RuleBase" id="RU003661"/>
    </source>
</evidence>
<dbReference type="EMBL" id="MH592132">
    <property type="protein sequence ID" value="AXI98639.1"/>
    <property type="molecule type" value="Genomic_DNA"/>
</dbReference>
<evidence type="ECO:0000256" key="2">
    <source>
        <dbReference type="ARBA" id="ARBA00008892"/>
    </source>
</evidence>
<keyword evidence="9 12" id="KW-0406">Ion transport</keyword>
<dbReference type="GO" id="GO:0045259">
    <property type="term" value="C:proton-transporting ATP synthase complex"/>
    <property type="evidence" value="ECO:0007669"/>
    <property type="project" value="UniProtKB-KW"/>
</dbReference>
<evidence type="ECO:0000256" key="4">
    <source>
        <dbReference type="ARBA" id="ARBA00022448"/>
    </source>
</evidence>
<comment type="subunit">
    <text evidence="3">F-type ATPases have 2 components, CF(1) - the catalytic core - and CF(0) - the membrane proton channel.</text>
</comment>
<organism evidence="14">
    <name type="scientific">Pseudoniphargus morenoi</name>
    <dbReference type="NCBI Taxonomy" id="2211520"/>
    <lineage>
        <taxon>Eukaryota</taxon>
        <taxon>Metazoa</taxon>
        <taxon>Ecdysozoa</taxon>
        <taxon>Arthropoda</taxon>
        <taxon>Crustacea</taxon>
        <taxon>Multicrustacea</taxon>
        <taxon>Malacostraca</taxon>
        <taxon>Eumalacostraca</taxon>
        <taxon>Peracarida</taxon>
        <taxon>Amphipoda</taxon>
        <taxon>Senticaudata</taxon>
        <taxon>Gammarida</taxon>
        <taxon>Crangonyctidira</taxon>
        <taxon>Allocrangonyctoidea</taxon>
        <taxon>Allocrangonyctidae</taxon>
        <taxon>Pseudoniphargus</taxon>
    </lineage>
</organism>
<evidence type="ECO:0000313" key="14">
    <source>
        <dbReference type="EMBL" id="AXI98639.1"/>
    </source>
</evidence>
<evidence type="ECO:0000256" key="10">
    <source>
        <dbReference type="ARBA" id="ARBA00023128"/>
    </source>
</evidence>
<dbReference type="GO" id="GO:0031966">
    <property type="term" value="C:mitochondrial membrane"/>
    <property type="evidence" value="ECO:0007669"/>
    <property type="project" value="UniProtKB-SubCell"/>
</dbReference>
<keyword evidence="8 13" id="KW-1133">Transmembrane helix</keyword>
<gene>
    <name evidence="14" type="primary">atp8</name>
</gene>
<evidence type="ECO:0000256" key="8">
    <source>
        <dbReference type="ARBA" id="ARBA00022989"/>
    </source>
</evidence>
<evidence type="ECO:0000256" key="5">
    <source>
        <dbReference type="ARBA" id="ARBA00022547"/>
    </source>
</evidence>
<feature type="transmembrane region" description="Helical" evidence="13">
    <location>
        <begin position="6"/>
        <end position="31"/>
    </location>
</feature>
<keyword evidence="11 13" id="KW-0472">Membrane</keyword>
<dbReference type="AlphaFoldDB" id="A0A345UDV3"/>
<reference evidence="14" key="1">
    <citation type="journal article" date="2018" name="Mol. Phylogenet. Evol.">
        <title>Species delimitation and mitogenome phylogenetics in the subterranean genus Pseudoniphargus (Crustacea: Amphipoda).</title>
        <authorList>
            <person name="Stokkan M."/>
            <person name="Jurado-Rivera J.A."/>
            <person name="Oromi P."/>
            <person name="Juan C."/>
            <person name="Jaume D."/>
            <person name="Pons J."/>
        </authorList>
    </citation>
    <scope>NUCLEOTIDE SEQUENCE</scope>
</reference>
<name>A0A345UDV3_9CRUS</name>
<evidence type="ECO:0000256" key="7">
    <source>
        <dbReference type="ARBA" id="ARBA00022781"/>
    </source>
</evidence>
<evidence type="ECO:0000256" key="6">
    <source>
        <dbReference type="ARBA" id="ARBA00022692"/>
    </source>
</evidence>
<protein>
    <recommendedName>
        <fullName evidence="12">ATP synthase complex subunit 8</fullName>
    </recommendedName>
</protein>
<keyword evidence="5 12" id="KW-0138">CF(0)</keyword>
<comment type="similarity">
    <text evidence="2 12">Belongs to the ATPase protein 8 family.</text>
</comment>
<evidence type="ECO:0000256" key="13">
    <source>
        <dbReference type="SAM" id="Phobius"/>
    </source>
</evidence>
<evidence type="ECO:0000256" key="9">
    <source>
        <dbReference type="ARBA" id="ARBA00023065"/>
    </source>
</evidence>
<dbReference type="InterPro" id="IPR001421">
    <property type="entry name" value="ATP8_metazoa"/>
</dbReference>